<dbReference type="PANTHER" id="PTHR30157">
    <property type="entry name" value="FERRIC REDUCTASE, NADPH-DEPENDENT"/>
    <property type="match status" value="1"/>
</dbReference>
<dbReference type="Gene3D" id="3.40.50.80">
    <property type="entry name" value="Nucleotide-binding domain of ferredoxin-NADP reductase (FNR) module"/>
    <property type="match status" value="1"/>
</dbReference>
<gene>
    <name evidence="2" type="ORF">ACFFTU_32020</name>
</gene>
<dbReference type="PROSITE" id="PS51384">
    <property type="entry name" value="FAD_FR"/>
    <property type="match status" value="1"/>
</dbReference>
<dbReference type="Proteomes" id="UP001589718">
    <property type="component" value="Unassembled WGS sequence"/>
</dbReference>
<dbReference type="CDD" id="cd06193">
    <property type="entry name" value="siderophore_interacting"/>
    <property type="match status" value="1"/>
</dbReference>
<dbReference type="EMBL" id="JBHMCR010000022">
    <property type="protein sequence ID" value="MFB9524574.1"/>
    <property type="molecule type" value="Genomic_DNA"/>
</dbReference>
<keyword evidence="3" id="KW-1185">Reference proteome</keyword>
<dbReference type="InterPro" id="IPR039374">
    <property type="entry name" value="SIP_fam"/>
</dbReference>
<dbReference type="SUPFAM" id="SSF63380">
    <property type="entry name" value="Riboflavin synthase domain-like"/>
    <property type="match status" value="1"/>
</dbReference>
<dbReference type="RefSeq" id="WP_345224787.1">
    <property type="nucleotide sequence ID" value="NZ_BAAAXE010000013.1"/>
</dbReference>
<evidence type="ECO:0000259" key="1">
    <source>
        <dbReference type="PROSITE" id="PS51384"/>
    </source>
</evidence>
<sequence length="269" mass="29570">MAKDGKHRKPERREFLVLRVVARERISPGFVRVTLGGEALNRFVPMGYDQWFRVFLPTAEGVLRLPKRTSGLWAAEYLLMSKDTRPIGRNYTVRDHRAEGRHGEGAELDVDFVLHEDADGRLGPASQWAHDATPGDEIGIFDEGITFLPPERTAWHLLVGDESALPAILGILGSTPSDVPTEVYVELPDADDAQPVATRPGTTLHWLTRPPGTPVGDTALAAVRAAAFPPGPGYAWTAGGRHLATGVRRHLVTERGFPKDAVTFTGYWR</sequence>
<reference evidence="2 3" key="1">
    <citation type="submission" date="2024-09" db="EMBL/GenBank/DDBJ databases">
        <authorList>
            <person name="Sun Q."/>
            <person name="Mori K."/>
        </authorList>
    </citation>
    <scope>NUCLEOTIDE SEQUENCE [LARGE SCALE GENOMIC DNA]</scope>
    <source>
        <strain evidence="2 3">JCM 4362</strain>
    </source>
</reference>
<evidence type="ECO:0000313" key="3">
    <source>
        <dbReference type="Proteomes" id="UP001589718"/>
    </source>
</evidence>
<dbReference type="InterPro" id="IPR017938">
    <property type="entry name" value="Riboflavin_synthase-like_b-brl"/>
</dbReference>
<dbReference type="Gene3D" id="2.40.30.10">
    <property type="entry name" value="Translation factors"/>
    <property type="match status" value="1"/>
</dbReference>
<protein>
    <submittedName>
        <fullName evidence="2">Siderophore-interacting protein</fullName>
    </submittedName>
</protein>
<proteinExistence type="predicted"/>
<feature type="domain" description="FAD-binding FR-type" evidence="1">
    <location>
        <begin position="13"/>
        <end position="150"/>
    </location>
</feature>
<evidence type="ECO:0000313" key="2">
    <source>
        <dbReference type="EMBL" id="MFB9524574.1"/>
    </source>
</evidence>
<dbReference type="InterPro" id="IPR013113">
    <property type="entry name" value="SIP_FAD-bd"/>
</dbReference>
<comment type="caution">
    <text evidence="2">The sequence shown here is derived from an EMBL/GenBank/DDBJ whole genome shotgun (WGS) entry which is preliminary data.</text>
</comment>
<accession>A0ABV5PN73</accession>
<dbReference type="InterPro" id="IPR007037">
    <property type="entry name" value="SIP_rossman_dom"/>
</dbReference>
<name>A0ABV5PN73_STRCM</name>
<dbReference type="InterPro" id="IPR039261">
    <property type="entry name" value="FNR_nucleotide-bd"/>
</dbReference>
<dbReference type="Pfam" id="PF08021">
    <property type="entry name" value="FAD_binding_9"/>
    <property type="match status" value="1"/>
</dbReference>
<dbReference type="Pfam" id="PF04954">
    <property type="entry name" value="SIP"/>
    <property type="match status" value="1"/>
</dbReference>
<dbReference type="InterPro" id="IPR017927">
    <property type="entry name" value="FAD-bd_FR_type"/>
</dbReference>
<organism evidence="2 3">
    <name type="scientific">Streptomyces cremeus</name>
    <dbReference type="NCBI Taxonomy" id="66881"/>
    <lineage>
        <taxon>Bacteria</taxon>
        <taxon>Bacillati</taxon>
        <taxon>Actinomycetota</taxon>
        <taxon>Actinomycetes</taxon>
        <taxon>Kitasatosporales</taxon>
        <taxon>Streptomycetaceae</taxon>
        <taxon>Streptomyces</taxon>
    </lineage>
</organism>
<dbReference type="PANTHER" id="PTHR30157:SF0">
    <property type="entry name" value="NADPH-DEPENDENT FERRIC-CHELATE REDUCTASE"/>
    <property type="match status" value="1"/>
</dbReference>